<accession>A0AAU9PL29</accession>
<evidence type="ECO:0000256" key="1">
    <source>
        <dbReference type="SAM" id="MobiDB-lite"/>
    </source>
</evidence>
<dbReference type="InterPro" id="IPR044696">
    <property type="entry name" value="WIP1/2/3"/>
</dbReference>
<feature type="compositionally biased region" description="Polar residues" evidence="1">
    <location>
        <begin position="113"/>
        <end position="122"/>
    </location>
</feature>
<evidence type="ECO:0000313" key="2">
    <source>
        <dbReference type="EMBL" id="CAH1450961.1"/>
    </source>
</evidence>
<protein>
    <submittedName>
        <fullName evidence="2">Uncharacterized protein</fullName>
    </submittedName>
</protein>
<reference evidence="2 3" key="1">
    <citation type="submission" date="2022-01" db="EMBL/GenBank/DDBJ databases">
        <authorList>
            <person name="Xiong W."/>
            <person name="Schranz E."/>
        </authorList>
    </citation>
    <scope>NUCLEOTIDE SEQUENCE [LARGE SCALE GENOMIC DNA]</scope>
</reference>
<keyword evidence="3" id="KW-1185">Reference proteome</keyword>
<feature type="compositionally biased region" description="Polar residues" evidence="1">
    <location>
        <begin position="230"/>
        <end position="245"/>
    </location>
</feature>
<evidence type="ECO:0000313" key="3">
    <source>
        <dbReference type="Proteomes" id="UP001157418"/>
    </source>
</evidence>
<organism evidence="2 3">
    <name type="scientific">Lactuca virosa</name>
    <dbReference type="NCBI Taxonomy" id="75947"/>
    <lineage>
        <taxon>Eukaryota</taxon>
        <taxon>Viridiplantae</taxon>
        <taxon>Streptophyta</taxon>
        <taxon>Embryophyta</taxon>
        <taxon>Tracheophyta</taxon>
        <taxon>Spermatophyta</taxon>
        <taxon>Magnoliopsida</taxon>
        <taxon>eudicotyledons</taxon>
        <taxon>Gunneridae</taxon>
        <taxon>Pentapetalae</taxon>
        <taxon>asterids</taxon>
        <taxon>campanulids</taxon>
        <taxon>Asterales</taxon>
        <taxon>Asteraceae</taxon>
        <taxon>Cichorioideae</taxon>
        <taxon>Cichorieae</taxon>
        <taxon>Lactucinae</taxon>
        <taxon>Lactuca</taxon>
    </lineage>
</organism>
<comment type="caution">
    <text evidence="2">The sequence shown here is derived from an EMBL/GenBank/DDBJ whole genome shotgun (WGS) entry which is preliminary data.</text>
</comment>
<feature type="compositionally biased region" description="Basic and acidic residues" evidence="1">
    <location>
        <begin position="1"/>
        <end position="10"/>
    </location>
</feature>
<dbReference type="PANTHER" id="PTHR34562:SF8">
    <property type="entry name" value="WPP DOMAIN-INTERACTING PROTEIN 1"/>
    <property type="match status" value="1"/>
</dbReference>
<dbReference type="EMBL" id="CAKMRJ010005634">
    <property type="protein sequence ID" value="CAH1450961.1"/>
    <property type="molecule type" value="Genomic_DNA"/>
</dbReference>
<dbReference type="Proteomes" id="UP001157418">
    <property type="component" value="Unassembled WGS sequence"/>
</dbReference>
<dbReference type="PANTHER" id="PTHR34562">
    <property type="entry name" value="WPP DOMAIN-INTERACTING PROTEIN 2"/>
    <property type="match status" value="1"/>
</dbReference>
<feature type="region of interest" description="Disordered" evidence="1">
    <location>
        <begin position="55"/>
        <end position="250"/>
    </location>
</feature>
<sequence>MDFGSERSVEDNELVETEGLEKNGEIDTELKDNGNYDAEIVDVIKTEGTVANTTEILPGGSIGSSPSPATKGRGLRKWRRIPREAGKETNSSLDSNRKRGMIGLPNAMKQRSEGSSSSTNAMSHALDNPLDHNLLYGDLGRGSDFASRADSDNSEDQNSRSSTAASAPKPNHRFPVAGMKSSNGKNSGGISVQPGDQPEKNQNQTKKPRGFKLKKENSISSMESDSRSSNFVFTQGSNSVTSNGRKNVKLGNYEEDYSDDAENGDRQTQTAFNKNEADSEDVSHEDLAAENSWEVKEEKINGDHDTLVDSIIPLHLAQEALEREVQKLRDVGKEETFSSDDSFQSSNNKIEEARVMIELKNAKIFELESILNLGDIKKDYEELLMQGIAAELEYLVILKTIQNLKEGHMDQINNLMVQQKKLEVDEKVQVEEAWKLKNRFSSQNKVIPT</sequence>
<feature type="compositionally biased region" description="Low complexity" evidence="1">
    <location>
        <begin position="218"/>
        <end position="229"/>
    </location>
</feature>
<proteinExistence type="predicted"/>
<feature type="region of interest" description="Disordered" evidence="1">
    <location>
        <begin position="1"/>
        <end position="35"/>
    </location>
</feature>
<name>A0AAU9PL29_9ASTR</name>
<gene>
    <name evidence="2" type="ORF">LVIROSA_LOCUS36349</name>
</gene>
<feature type="compositionally biased region" description="Basic and acidic residues" evidence="1">
    <location>
        <begin position="19"/>
        <end position="34"/>
    </location>
</feature>
<feature type="compositionally biased region" description="Low complexity" evidence="1">
    <location>
        <begin position="180"/>
        <end position="189"/>
    </location>
</feature>
<dbReference type="AlphaFoldDB" id="A0AAU9PL29"/>